<dbReference type="GO" id="GO:0008080">
    <property type="term" value="F:N-acetyltransferase activity"/>
    <property type="evidence" value="ECO:0007669"/>
    <property type="project" value="InterPro"/>
</dbReference>
<dbReference type="AlphaFoldDB" id="A0AAD7G322"/>
<organism evidence="4 5">
    <name type="scientific">Roridomyces roridus</name>
    <dbReference type="NCBI Taxonomy" id="1738132"/>
    <lineage>
        <taxon>Eukaryota</taxon>
        <taxon>Fungi</taxon>
        <taxon>Dikarya</taxon>
        <taxon>Basidiomycota</taxon>
        <taxon>Agaricomycotina</taxon>
        <taxon>Agaricomycetes</taxon>
        <taxon>Agaricomycetidae</taxon>
        <taxon>Agaricales</taxon>
        <taxon>Marasmiineae</taxon>
        <taxon>Mycenaceae</taxon>
        <taxon>Roridomyces</taxon>
    </lineage>
</organism>
<protein>
    <submittedName>
        <fullName evidence="4">Acyl-CoA N-acyltransferase</fullName>
    </submittedName>
</protein>
<dbReference type="PROSITE" id="PS51186">
    <property type="entry name" value="GNAT"/>
    <property type="match status" value="1"/>
</dbReference>
<dbReference type="PANTHER" id="PTHR13947">
    <property type="entry name" value="GNAT FAMILY N-ACETYLTRANSFERASE"/>
    <property type="match status" value="1"/>
</dbReference>
<dbReference type="EMBL" id="JARKIF010000001">
    <property type="protein sequence ID" value="KAJ7651372.1"/>
    <property type="molecule type" value="Genomic_DNA"/>
</dbReference>
<gene>
    <name evidence="4" type="ORF">FB45DRAFT_1018721</name>
</gene>
<keyword evidence="1" id="KW-0808">Transferase</keyword>
<dbReference type="PANTHER" id="PTHR13947:SF37">
    <property type="entry name" value="LD18367P"/>
    <property type="match status" value="1"/>
</dbReference>
<keyword evidence="2" id="KW-0812">Transmembrane</keyword>
<dbReference type="InterPro" id="IPR050769">
    <property type="entry name" value="NAT_camello-type"/>
</dbReference>
<evidence type="ECO:0000256" key="2">
    <source>
        <dbReference type="SAM" id="Phobius"/>
    </source>
</evidence>
<evidence type="ECO:0000256" key="1">
    <source>
        <dbReference type="ARBA" id="ARBA00022679"/>
    </source>
</evidence>
<evidence type="ECO:0000259" key="3">
    <source>
        <dbReference type="PROSITE" id="PS51186"/>
    </source>
</evidence>
<proteinExistence type="predicted"/>
<keyword evidence="2" id="KW-1133">Transmembrane helix</keyword>
<dbReference type="Gene3D" id="3.40.630.30">
    <property type="match status" value="1"/>
</dbReference>
<feature type="transmembrane region" description="Helical" evidence="2">
    <location>
        <begin position="79"/>
        <end position="97"/>
    </location>
</feature>
<name>A0AAD7G322_9AGAR</name>
<dbReference type="InterPro" id="IPR000182">
    <property type="entry name" value="GNAT_dom"/>
</dbReference>
<keyword evidence="2" id="KW-0472">Membrane</keyword>
<dbReference type="InterPro" id="IPR016181">
    <property type="entry name" value="Acyl_CoA_acyltransferase"/>
</dbReference>
<dbReference type="SUPFAM" id="SSF55729">
    <property type="entry name" value="Acyl-CoA N-acyltransferases (Nat)"/>
    <property type="match status" value="1"/>
</dbReference>
<dbReference type="Pfam" id="PF00583">
    <property type="entry name" value="Acetyltransf_1"/>
    <property type="match status" value="1"/>
</dbReference>
<evidence type="ECO:0000313" key="5">
    <source>
        <dbReference type="Proteomes" id="UP001221142"/>
    </source>
</evidence>
<accession>A0AAD7G322</accession>
<reference evidence="4" key="1">
    <citation type="submission" date="2023-03" db="EMBL/GenBank/DDBJ databases">
        <title>Massive genome expansion in bonnet fungi (Mycena s.s.) driven by repeated elements and novel gene families across ecological guilds.</title>
        <authorList>
            <consortium name="Lawrence Berkeley National Laboratory"/>
            <person name="Harder C.B."/>
            <person name="Miyauchi S."/>
            <person name="Viragh M."/>
            <person name="Kuo A."/>
            <person name="Thoen E."/>
            <person name="Andreopoulos B."/>
            <person name="Lu D."/>
            <person name="Skrede I."/>
            <person name="Drula E."/>
            <person name="Henrissat B."/>
            <person name="Morin E."/>
            <person name="Kohler A."/>
            <person name="Barry K."/>
            <person name="LaButti K."/>
            <person name="Morin E."/>
            <person name="Salamov A."/>
            <person name="Lipzen A."/>
            <person name="Mereny Z."/>
            <person name="Hegedus B."/>
            <person name="Baldrian P."/>
            <person name="Stursova M."/>
            <person name="Weitz H."/>
            <person name="Taylor A."/>
            <person name="Grigoriev I.V."/>
            <person name="Nagy L.G."/>
            <person name="Martin F."/>
            <person name="Kauserud H."/>
        </authorList>
    </citation>
    <scope>NUCLEOTIDE SEQUENCE</scope>
    <source>
        <strain evidence="4">9284</strain>
    </source>
</reference>
<comment type="caution">
    <text evidence="4">The sequence shown here is derived from an EMBL/GenBank/DDBJ whole genome shotgun (WGS) entry which is preliminary data.</text>
</comment>
<keyword evidence="5" id="KW-1185">Reference proteome</keyword>
<evidence type="ECO:0000313" key="4">
    <source>
        <dbReference type="EMBL" id="KAJ7651372.1"/>
    </source>
</evidence>
<sequence length="238" mass="26697">MSLQQTPPEYRIRQYRNGDMPQIRALLYEGFVTSKGSVVDVATRRALTGVPCIIAYCIFLGGAFLLLRSPSSSTLKAVGTSLMVLSTSLLLAAQAAIRRYATRFCDEALENDLHDINAHCINPGGGFWVAVREERVLGYVGLAHWPSEGTTEIRRMVVTEAFRHRGIARALMDAARAHSDAIHNVQCVYVRTTDLQKTAQRLYERLGFVPVQEETIGNWAGRTVRRLYKRTVDGRREQ</sequence>
<feature type="domain" description="N-acetyltransferase" evidence="3">
    <location>
        <begin position="80"/>
        <end position="233"/>
    </location>
</feature>
<feature type="transmembrane region" description="Helical" evidence="2">
    <location>
        <begin position="46"/>
        <end position="67"/>
    </location>
</feature>
<dbReference type="CDD" id="cd04301">
    <property type="entry name" value="NAT_SF"/>
    <property type="match status" value="1"/>
</dbReference>
<dbReference type="Proteomes" id="UP001221142">
    <property type="component" value="Unassembled WGS sequence"/>
</dbReference>